<dbReference type="EMBL" id="ML178831">
    <property type="protein sequence ID" value="TFK99919.1"/>
    <property type="molecule type" value="Genomic_DNA"/>
</dbReference>
<proteinExistence type="predicted"/>
<reference evidence="3 4" key="1">
    <citation type="journal article" date="2019" name="Nat. Ecol. Evol.">
        <title>Megaphylogeny resolves global patterns of mushroom evolution.</title>
        <authorList>
            <person name="Varga T."/>
            <person name="Krizsan K."/>
            <person name="Foldi C."/>
            <person name="Dima B."/>
            <person name="Sanchez-Garcia M."/>
            <person name="Sanchez-Ramirez S."/>
            <person name="Szollosi G.J."/>
            <person name="Szarkandi J.G."/>
            <person name="Papp V."/>
            <person name="Albert L."/>
            <person name="Andreopoulos W."/>
            <person name="Angelini C."/>
            <person name="Antonin V."/>
            <person name="Barry K.W."/>
            <person name="Bougher N.L."/>
            <person name="Buchanan P."/>
            <person name="Buyck B."/>
            <person name="Bense V."/>
            <person name="Catcheside P."/>
            <person name="Chovatia M."/>
            <person name="Cooper J."/>
            <person name="Damon W."/>
            <person name="Desjardin D."/>
            <person name="Finy P."/>
            <person name="Geml J."/>
            <person name="Haridas S."/>
            <person name="Hughes K."/>
            <person name="Justo A."/>
            <person name="Karasinski D."/>
            <person name="Kautmanova I."/>
            <person name="Kiss B."/>
            <person name="Kocsube S."/>
            <person name="Kotiranta H."/>
            <person name="LaButti K.M."/>
            <person name="Lechner B.E."/>
            <person name="Liimatainen K."/>
            <person name="Lipzen A."/>
            <person name="Lukacs Z."/>
            <person name="Mihaltcheva S."/>
            <person name="Morgado L.N."/>
            <person name="Niskanen T."/>
            <person name="Noordeloos M.E."/>
            <person name="Ohm R.A."/>
            <person name="Ortiz-Santana B."/>
            <person name="Ovrebo C."/>
            <person name="Racz N."/>
            <person name="Riley R."/>
            <person name="Savchenko A."/>
            <person name="Shiryaev A."/>
            <person name="Soop K."/>
            <person name="Spirin V."/>
            <person name="Szebenyi C."/>
            <person name="Tomsovsky M."/>
            <person name="Tulloss R.E."/>
            <person name="Uehling J."/>
            <person name="Grigoriev I.V."/>
            <person name="Vagvolgyi C."/>
            <person name="Papp T."/>
            <person name="Martin F.M."/>
            <person name="Miettinen O."/>
            <person name="Hibbett D.S."/>
            <person name="Nagy L.G."/>
        </authorList>
    </citation>
    <scope>NUCLEOTIDE SEQUENCE [LARGE SCALE GENOMIC DNA]</scope>
    <source>
        <strain evidence="3 4">CBS 309.79</strain>
    </source>
</reference>
<gene>
    <name evidence="3" type="ORF">BDV98DRAFT_605727</name>
</gene>
<accession>A0A5C3QFI6</accession>
<keyword evidence="2" id="KW-0472">Membrane</keyword>
<feature type="compositionally biased region" description="Acidic residues" evidence="1">
    <location>
        <begin position="145"/>
        <end position="165"/>
    </location>
</feature>
<keyword evidence="2" id="KW-1133">Transmembrane helix</keyword>
<keyword evidence="2" id="KW-0812">Transmembrane</keyword>
<sequence>MSTVLVSPSPTSTVASNLLDSPEIPLLTILKTLLSLLRPLYTFISLLFSLFLRLAASLLSPLSLLISPLNALLYILAPITATLQLGADVLVVGPYKIGSAFLEIIYPLYVFVGVCCIVGAMVGLGARGVASVLATFAASASETTWGEEEPEEEDDASDETDENDIDTCVQPRDLEFEKLDSRSPGRRFKLKVEQY</sequence>
<feature type="transmembrane region" description="Helical" evidence="2">
    <location>
        <begin position="71"/>
        <end position="92"/>
    </location>
</feature>
<evidence type="ECO:0000313" key="4">
    <source>
        <dbReference type="Proteomes" id="UP000305067"/>
    </source>
</evidence>
<evidence type="ECO:0000313" key="3">
    <source>
        <dbReference type="EMBL" id="TFK99919.1"/>
    </source>
</evidence>
<dbReference type="Proteomes" id="UP000305067">
    <property type="component" value="Unassembled WGS sequence"/>
</dbReference>
<protein>
    <submittedName>
        <fullName evidence="3">Uncharacterized protein</fullName>
    </submittedName>
</protein>
<organism evidence="3 4">
    <name type="scientific">Pterulicium gracile</name>
    <dbReference type="NCBI Taxonomy" id="1884261"/>
    <lineage>
        <taxon>Eukaryota</taxon>
        <taxon>Fungi</taxon>
        <taxon>Dikarya</taxon>
        <taxon>Basidiomycota</taxon>
        <taxon>Agaricomycotina</taxon>
        <taxon>Agaricomycetes</taxon>
        <taxon>Agaricomycetidae</taxon>
        <taxon>Agaricales</taxon>
        <taxon>Pleurotineae</taxon>
        <taxon>Pterulaceae</taxon>
        <taxon>Pterulicium</taxon>
    </lineage>
</organism>
<feature type="transmembrane region" description="Helical" evidence="2">
    <location>
        <begin position="40"/>
        <end position="59"/>
    </location>
</feature>
<dbReference type="OrthoDB" id="3366475at2759"/>
<keyword evidence="4" id="KW-1185">Reference proteome</keyword>
<evidence type="ECO:0000256" key="2">
    <source>
        <dbReference type="SAM" id="Phobius"/>
    </source>
</evidence>
<dbReference type="AlphaFoldDB" id="A0A5C3QFI6"/>
<evidence type="ECO:0000256" key="1">
    <source>
        <dbReference type="SAM" id="MobiDB-lite"/>
    </source>
</evidence>
<name>A0A5C3QFI6_9AGAR</name>
<feature type="transmembrane region" description="Helical" evidence="2">
    <location>
        <begin position="104"/>
        <end position="126"/>
    </location>
</feature>
<feature type="region of interest" description="Disordered" evidence="1">
    <location>
        <begin position="142"/>
        <end position="167"/>
    </location>
</feature>